<sequence>MPSPAPRDAAVIDIGSNSVRLVVYRLEGRAIWTVFNEKVLAGLGRDLGASGRLSSEGVAQTLQALKRFRAVLEAVNPAETFVVATAAAREAKDGPDFVRRVREEAGFTVRVLSGEEEAHYAAVGVLAGAPDATGVVGDLGGASLELIRLNATGAGQGVTLPLGPFSLAGPAGTANGFDAERVRRLARERIAPVAADYSTDTFHAVGGAWRNLALLHMRLSGYPLHVVHQYEIPTAEALEAARLVAHQSRSSLERIEGMSKKRSETLPYAAVVLEILIEQLGVKRVEISAYGVREGLLFEAMPPRVRGLDPLIEGCAALGARQGVGDELGPALEGWIAPAFRALPALFGERDPILVAAACRLADMGVRLHPDHRADLVYEQVLRAPIAGQGHAERCFLAVAAHARHATTFNPPEIATLERLMSPAQLKRARALGATIRLACDLSGRSPSLLAHSRLTLDKNHLVLAAEPGFADLLLGEQTSKRAGTAAQHLGLKPKIITA</sequence>
<evidence type="ECO:0000259" key="2">
    <source>
        <dbReference type="Pfam" id="PF21697"/>
    </source>
</evidence>
<dbReference type="PANTHER" id="PTHR30005:SF0">
    <property type="entry name" value="RETROGRADE REGULATION PROTEIN 2"/>
    <property type="match status" value="1"/>
</dbReference>
<dbReference type="InterPro" id="IPR048951">
    <property type="entry name" value="Ppx_C"/>
</dbReference>
<feature type="domain" description="Ppx/GppA phosphatase N-terminal" evidence="1">
    <location>
        <begin position="22"/>
        <end position="302"/>
    </location>
</feature>
<dbReference type="GO" id="GO:0016462">
    <property type="term" value="F:pyrophosphatase activity"/>
    <property type="evidence" value="ECO:0007669"/>
    <property type="project" value="TreeGrafter"/>
</dbReference>
<reference evidence="3 4" key="1">
    <citation type="journal article" date="2013" name="Genome Announc.">
        <title>Draft Genome Sequence for Caulobacter sp. Strain OR37, a Bacterium Tolerant to Heavy Metals.</title>
        <authorList>
            <person name="Utturkar S.M."/>
            <person name="Bollmann A."/>
            <person name="Brzoska R.M."/>
            <person name="Klingeman D.M."/>
            <person name="Epstein S.E."/>
            <person name="Palumbo A.V."/>
            <person name="Brown S.D."/>
        </authorList>
    </citation>
    <scope>NUCLEOTIDE SEQUENCE [LARGE SCALE GENOMIC DNA]</scope>
    <source>
        <strain evidence="3 4">OR37</strain>
    </source>
</reference>
<dbReference type="AlphaFoldDB" id="R0D5E2"/>
<dbReference type="PANTHER" id="PTHR30005">
    <property type="entry name" value="EXOPOLYPHOSPHATASE"/>
    <property type="match status" value="1"/>
</dbReference>
<dbReference type="OrthoDB" id="3698573at2"/>
<feature type="domain" description="Exopolyphosphatase C-terminal" evidence="2">
    <location>
        <begin position="354"/>
        <end position="493"/>
    </location>
</feature>
<dbReference type="InterPro" id="IPR003695">
    <property type="entry name" value="Ppx_GppA_N"/>
</dbReference>
<evidence type="ECO:0000259" key="1">
    <source>
        <dbReference type="Pfam" id="PF02541"/>
    </source>
</evidence>
<evidence type="ECO:0000313" key="3">
    <source>
        <dbReference type="EMBL" id="ENZ83600.1"/>
    </source>
</evidence>
<dbReference type="Pfam" id="PF02541">
    <property type="entry name" value="Ppx-GppA"/>
    <property type="match status" value="1"/>
</dbReference>
<proteinExistence type="predicted"/>
<dbReference type="Gene3D" id="1.10.3210.10">
    <property type="entry name" value="Hypothetical protein af1432"/>
    <property type="match status" value="1"/>
</dbReference>
<keyword evidence="4" id="KW-1185">Reference proteome</keyword>
<dbReference type="Pfam" id="PF21697">
    <property type="entry name" value="Ppx_C"/>
    <property type="match status" value="1"/>
</dbReference>
<comment type="caution">
    <text evidence="3">The sequence shown here is derived from an EMBL/GenBank/DDBJ whole genome shotgun (WGS) entry which is preliminary data.</text>
</comment>
<organism evidence="3 4">
    <name type="scientific">Caulobacter vibrioides OR37</name>
    <dbReference type="NCBI Taxonomy" id="1292034"/>
    <lineage>
        <taxon>Bacteria</taxon>
        <taxon>Pseudomonadati</taxon>
        <taxon>Pseudomonadota</taxon>
        <taxon>Alphaproteobacteria</taxon>
        <taxon>Caulobacterales</taxon>
        <taxon>Caulobacteraceae</taxon>
        <taxon>Caulobacter</taxon>
    </lineage>
</organism>
<dbReference type="SUPFAM" id="SSF53067">
    <property type="entry name" value="Actin-like ATPase domain"/>
    <property type="match status" value="2"/>
</dbReference>
<dbReference type="RefSeq" id="WP_004615136.1">
    <property type="nucleotide sequence ID" value="NZ_APMP01000001.1"/>
</dbReference>
<dbReference type="InterPro" id="IPR050273">
    <property type="entry name" value="GppA/Ppx_hydrolase"/>
</dbReference>
<dbReference type="PATRIC" id="fig|1292034.3.peg.103"/>
<dbReference type="InterPro" id="IPR043129">
    <property type="entry name" value="ATPase_NBD"/>
</dbReference>
<accession>R0D5E2</accession>
<dbReference type="eggNOG" id="COG0248">
    <property type="taxonomic scope" value="Bacteria"/>
</dbReference>
<evidence type="ECO:0000313" key="4">
    <source>
        <dbReference type="Proteomes" id="UP000013063"/>
    </source>
</evidence>
<dbReference type="Proteomes" id="UP000013063">
    <property type="component" value="Unassembled WGS sequence"/>
</dbReference>
<dbReference type="CDD" id="cd24052">
    <property type="entry name" value="ASKHA_NBD_HpPPX-GppA-like"/>
    <property type="match status" value="1"/>
</dbReference>
<protein>
    <submittedName>
        <fullName evidence="3">Ppx/GppA phosphatase</fullName>
    </submittedName>
</protein>
<name>R0D5E2_CAUVI</name>
<dbReference type="Gene3D" id="3.30.420.150">
    <property type="entry name" value="Exopolyphosphatase. Domain 2"/>
    <property type="match status" value="1"/>
</dbReference>
<dbReference type="STRING" id="1292034.OR37_00101"/>
<gene>
    <name evidence="3" type="ORF">OR37_00101</name>
</gene>
<dbReference type="SUPFAM" id="SSF109604">
    <property type="entry name" value="HD-domain/PDEase-like"/>
    <property type="match status" value="1"/>
</dbReference>
<dbReference type="Gene3D" id="3.30.420.40">
    <property type="match status" value="1"/>
</dbReference>
<dbReference type="EMBL" id="APMP01000001">
    <property type="protein sequence ID" value="ENZ83600.1"/>
    <property type="molecule type" value="Genomic_DNA"/>
</dbReference>